<dbReference type="KEGG" id="twh:TWT_338"/>
<name>Q83MX4_TROWT</name>
<dbReference type="GO" id="GO:0016020">
    <property type="term" value="C:membrane"/>
    <property type="evidence" value="ECO:0007669"/>
    <property type="project" value="UniProtKB-SubCell"/>
</dbReference>
<dbReference type="PANTHER" id="PTHR35457">
    <property type="entry name" value="HEME A SYNTHASE"/>
    <property type="match status" value="1"/>
</dbReference>
<dbReference type="PANTHER" id="PTHR35457:SF1">
    <property type="entry name" value="HEME A SYNTHASE"/>
    <property type="match status" value="1"/>
</dbReference>
<keyword evidence="9 12" id="KW-0472">Membrane</keyword>
<feature type="transmembrane region" description="Helical" evidence="12">
    <location>
        <begin position="48"/>
        <end position="67"/>
    </location>
</feature>
<keyword evidence="4" id="KW-0479">Metal-binding</keyword>
<dbReference type="EMBL" id="AE014184">
    <property type="protein sequence ID" value="AAO44435.1"/>
    <property type="molecule type" value="Genomic_DNA"/>
</dbReference>
<feature type="transmembrane region" description="Helical" evidence="12">
    <location>
        <begin position="295"/>
        <end position="315"/>
    </location>
</feature>
<evidence type="ECO:0000256" key="3">
    <source>
        <dbReference type="ARBA" id="ARBA00022692"/>
    </source>
</evidence>
<feature type="transmembrane region" description="Helical" evidence="12">
    <location>
        <begin position="194"/>
        <end position="216"/>
    </location>
</feature>
<comment type="subcellular location">
    <subcellularLocation>
        <location evidence="1">Membrane</location>
        <topology evidence="1">Multi-pass membrane protein</topology>
    </subcellularLocation>
</comment>
<feature type="transmembrane region" description="Helical" evidence="12">
    <location>
        <begin position="270"/>
        <end position="289"/>
    </location>
</feature>
<keyword evidence="3 12" id="KW-0812">Transmembrane</keyword>
<organism evidence="13 14">
    <name type="scientific">Tropheryma whipplei (strain Twist)</name>
    <name type="common">Whipple's bacillus</name>
    <dbReference type="NCBI Taxonomy" id="203267"/>
    <lineage>
        <taxon>Bacteria</taxon>
        <taxon>Bacillati</taxon>
        <taxon>Actinomycetota</taxon>
        <taxon>Actinomycetes</taxon>
        <taxon>Micrococcales</taxon>
        <taxon>Tropherymataceae</taxon>
        <taxon>Tropheryma</taxon>
    </lineage>
</organism>
<accession>Q83MX4</accession>
<keyword evidence="14" id="KW-1185">Reference proteome</keyword>
<dbReference type="GO" id="GO:0016491">
    <property type="term" value="F:oxidoreductase activity"/>
    <property type="evidence" value="ECO:0007669"/>
    <property type="project" value="UniProtKB-KW"/>
</dbReference>
<dbReference type="HOGENOM" id="CLU_041525_1_0_11"/>
<keyword evidence="2" id="KW-1003">Cell membrane</keyword>
<feature type="transmembrane region" description="Helical" evidence="12">
    <location>
        <begin position="160"/>
        <end position="182"/>
    </location>
</feature>
<dbReference type="GO" id="GO:0046872">
    <property type="term" value="F:metal ion binding"/>
    <property type="evidence" value="ECO:0007669"/>
    <property type="project" value="UniProtKB-KW"/>
</dbReference>
<comment type="pathway">
    <text evidence="11">Porphyrin-containing compound metabolism.</text>
</comment>
<sequence>MHIWQLITLQALSHNPVIWFCCMVSKTGNYFPGLRNGLIPGVTVRIRVFLIVNALSQFFILFTGNIVRVSKSGLGCPSWPACSEKSLIAAPGYGIHGYIEFGNRLVALAVAVISLITLVAVWKLRKTHSTIFYLTLLSALGVPLQALIGGISVLTKLNPYVVGLHTLVSILLISDTCLAVFVTYTRRKIDCYPAAYRFLSVFTILFACFVFVLGILTTGNLKHSGDPAAVRNSLRLAPLLHGVSAVILFFLVLTVFVFSMKAGFGTKRASACLLLLLFVQIAIGLVQVHTNLPEYLVASHLMLAGLLAAALTFFAQQYRSSTSRKVPREAEKQHRLFQPIGRQAKDKYSIS</sequence>
<feature type="transmembrane region" description="Helical" evidence="12">
    <location>
        <begin position="236"/>
        <end position="258"/>
    </location>
</feature>
<evidence type="ECO:0000256" key="2">
    <source>
        <dbReference type="ARBA" id="ARBA00022475"/>
    </source>
</evidence>
<dbReference type="GO" id="GO:0006784">
    <property type="term" value="P:heme A biosynthetic process"/>
    <property type="evidence" value="ECO:0007669"/>
    <property type="project" value="InterPro"/>
</dbReference>
<gene>
    <name evidence="13" type="primary">ctaA</name>
    <name evidence="13" type="ordered locus">TWT_338</name>
</gene>
<evidence type="ECO:0000256" key="10">
    <source>
        <dbReference type="ARBA" id="ARBA00023157"/>
    </source>
</evidence>
<dbReference type="OrthoDB" id="5241540at2"/>
<evidence type="ECO:0000256" key="4">
    <source>
        <dbReference type="ARBA" id="ARBA00022723"/>
    </source>
</evidence>
<keyword evidence="7" id="KW-0408">Iron</keyword>
<evidence type="ECO:0000256" key="11">
    <source>
        <dbReference type="ARBA" id="ARBA00023444"/>
    </source>
</evidence>
<evidence type="ECO:0000256" key="5">
    <source>
        <dbReference type="ARBA" id="ARBA00022989"/>
    </source>
</evidence>
<keyword evidence="10" id="KW-1015">Disulfide bond</keyword>
<evidence type="ECO:0000313" key="14">
    <source>
        <dbReference type="Proteomes" id="UP000002200"/>
    </source>
</evidence>
<reference evidence="13 14" key="1">
    <citation type="journal article" date="2003" name="Genome Res.">
        <title>Tropheryma whipplei twist: a human pathogenic Actinobacteria with a reduced genome.</title>
        <authorList>
            <person name="Raoult D."/>
            <person name="Ogata H."/>
            <person name="Audic S."/>
            <person name="Robert C."/>
            <person name="Suhre K."/>
            <person name="Drancourt M."/>
            <person name="Claverie J.-M."/>
        </authorList>
    </citation>
    <scope>NUCLEOTIDE SEQUENCE [LARGE SCALE GENOMIC DNA]</scope>
    <source>
        <strain evidence="13 14">Twist</strain>
    </source>
</reference>
<evidence type="ECO:0000313" key="13">
    <source>
        <dbReference type="EMBL" id="AAO44435.1"/>
    </source>
</evidence>
<evidence type="ECO:0000256" key="9">
    <source>
        <dbReference type="ARBA" id="ARBA00023136"/>
    </source>
</evidence>
<protein>
    <submittedName>
        <fullName evidence="13">Cytochrome AA3 controlling prrotein</fullName>
    </submittedName>
</protein>
<evidence type="ECO:0000256" key="12">
    <source>
        <dbReference type="SAM" id="Phobius"/>
    </source>
</evidence>
<dbReference type="eggNOG" id="COG1612">
    <property type="taxonomic scope" value="Bacteria"/>
</dbReference>
<keyword evidence="8" id="KW-0350">Heme biosynthesis</keyword>
<dbReference type="Pfam" id="PF02628">
    <property type="entry name" value="COX15-CtaA"/>
    <property type="match status" value="1"/>
</dbReference>
<keyword evidence="5 12" id="KW-1133">Transmembrane helix</keyword>
<dbReference type="STRING" id="203267.TWT_338"/>
<dbReference type="Proteomes" id="UP000002200">
    <property type="component" value="Chromosome"/>
</dbReference>
<dbReference type="InterPro" id="IPR003780">
    <property type="entry name" value="COX15/CtaA_fam"/>
</dbReference>
<keyword evidence="6" id="KW-0560">Oxidoreductase</keyword>
<evidence type="ECO:0000256" key="6">
    <source>
        <dbReference type="ARBA" id="ARBA00023002"/>
    </source>
</evidence>
<feature type="transmembrane region" description="Helical" evidence="12">
    <location>
        <begin position="105"/>
        <end position="124"/>
    </location>
</feature>
<dbReference type="InterPro" id="IPR050450">
    <property type="entry name" value="COX15/CtaA_HemeA_synthase"/>
</dbReference>
<feature type="transmembrane region" description="Helical" evidence="12">
    <location>
        <begin position="131"/>
        <end position="154"/>
    </location>
</feature>
<evidence type="ECO:0000256" key="8">
    <source>
        <dbReference type="ARBA" id="ARBA00023133"/>
    </source>
</evidence>
<evidence type="ECO:0000256" key="1">
    <source>
        <dbReference type="ARBA" id="ARBA00004141"/>
    </source>
</evidence>
<dbReference type="AlphaFoldDB" id="Q83MX4"/>
<proteinExistence type="predicted"/>
<evidence type="ECO:0000256" key="7">
    <source>
        <dbReference type="ARBA" id="ARBA00023004"/>
    </source>
</evidence>